<evidence type="ECO:0000313" key="2">
    <source>
        <dbReference type="Proteomes" id="UP001148737"/>
    </source>
</evidence>
<protein>
    <submittedName>
        <fullName evidence="1">Uncharacterized protein</fullName>
    </submittedName>
</protein>
<evidence type="ECO:0000313" key="1">
    <source>
        <dbReference type="EMBL" id="KAJ3495404.1"/>
    </source>
</evidence>
<accession>A0ACC1R249</accession>
<name>A0ACC1R249_9HYPO</name>
<sequence length="838" mass="93626">MSGAEILGIISAVISTVDATIKVYNAAKDEAGLPPNFKTVSTKLPLVSKLLEDAERYVDGEADNALTATFTPVLTDCEEKATQLQQLFEKVIPTEGNSRMERYFKAARTIGKGGRVEALMKGILDNLQLLTAKFPEAMSLRGQANLEEAIEEVKELEPSLPEGFEDAPSFAHYGSGAQNVNTGLGSQYNNNSTGNQNNGPGNQFIGTNHIDCSNDHIAFGDKNFGIQAKVINLLPTQQRSETPPKPSIMVPFQRDRSFVKREVMNDIEQKCGQPGSRAALVGFGGVGKSQLAIEYTYRIEERFPGTWVFWIHASNRARFEKGFQNIATTVKVPGRQNPKADILQLVHDWLRDKRHGPWIVVLDNVDDASFLKLVNTDIEAATTTIDSASQIRLISYIPYCHHGSVLITSRSRNAALQLVDTANIISIEPMKEEDAVQLFRNKLGHCDSEVCTSELAEALDFMPLAIAQAAAYVVQRRPRYSLQNYLDDFRKSNKRRASLLGLRDGKLRQDADKRILGLTGEEFRRDDEAKNSILLTWQISFDYIRKTRTSAAELLSLMSFCDRQGIPESLLRNNSHSRHDAKQKQYGGTKNAGGGIGLGNNTAIIDEGIDDNSSDDSDWTEKQSTYSDDDIFDNDIATLRDFSFITPGKDEASFEMHRLVQVATLEWLKSQGSYEKWQHQFLARLSAEMPSGEYENWDKCQALFPHAVLVSAQRPTTTDSLKEWATILHRAAWFAVRKGKGIDAEELSVQAMKARKRIFEKDHDDILWSTAMVALAYSVRGRWSEAEKLEVQVMETRKAKLGPDHPDTLTGMANLASTYMDQGRWDEAEKLGQIILTR</sequence>
<comment type="caution">
    <text evidence="1">The sequence shown here is derived from an EMBL/GenBank/DDBJ whole genome shotgun (WGS) entry which is preliminary data.</text>
</comment>
<keyword evidence="2" id="KW-1185">Reference proteome</keyword>
<organism evidence="1 2">
    <name type="scientific">Lecanicillium saksenae</name>
    <dbReference type="NCBI Taxonomy" id="468837"/>
    <lineage>
        <taxon>Eukaryota</taxon>
        <taxon>Fungi</taxon>
        <taxon>Dikarya</taxon>
        <taxon>Ascomycota</taxon>
        <taxon>Pezizomycotina</taxon>
        <taxon>Sordariomycetes</taxon>
        <taxon>Hypocreomycetidae</taxon>
        <taxon>Hypocreales</taxon>
        <taxon>Cordycipitaceae</taxon>
        <taxon>Lecanicillium</taxon>
    </lineage>
</organism>
<dbReference type="EMBL" id="JANAKD010000285">
    <property type="protein sequence ID" value="KAJ3495404.1"/>
    <property type="molecule type" value="Genomic_DNA"/>
</dbReference>
<gene>
    <name evidence="1" type="ORF">NLG97_g3419</name>
</gene>
<proteinExistence type="predicted"/>
<reference evidence="1" key="1">
    <citation type="submission" date="2022-07" db="EMBL/GenBank/DDBJ databases">
        <title>Genome Sequence of Lecanicillium saksenae.</title>
        <authorList>
            <person name="Buettner E."/>
        </authorList>
    </citation>
    <scope>NUCLEOTIDE SEQUENCE</scope>
    <source>
        <strain evidence="1">VT-O1</strain>
    </source>
</reference>
<dbReference type="Proteomes" id="UP001148737">
    <property type="component" value="Unassembled WGS sequence"/>
</dbReference>